<organism evidence="2 3">
    <name type="scientific">Panicum virgatum</name>
    <name type="common">Blackwell switchgrass</name>
    <dbReference type="NCBI Taxonomy" id="38727"/>
    <lineage>
        <taxon>Eukaryota</taxon>
        <taxon>Viridiplantae</taxon>
        <taxon>Streptophyta</taxon>
        <taxon>Embryophyta</taxon>
        <taxon>Tracheophyta</taxon>
        <taxon>Spermatophyta</taxon>
        <taxon>Magnoliopsida</taxon>
        <taxon>Liliopsida</taxon>
        <taxon>Poales</taxon>
        <taxon>Poaceae</taxon>
        <taxon>PACMAD clade</taxon>
        <taxon>Panicoideae</taxon>
        <taxon>Panicodae</taxon>
        <taxon>Paniceae</taxon>
        <taxon>Panicinae</taxon>
        <taxon>Panicum</taxon>
        <taxon>Panicum sect. Hiantes</taxon>
    </lineage>
</organism>
<feature type="compositionally biased region" description="Pro residues" evidence="1">
    <location>
        <begin position="70"/>
        <end position="81"/>
    </location>
</feature>
<dbReference type="EMBL" id="CM029051">
    <property type="protein sequence ID" value="KAG2562654.1"/>
    <property type="molecule type" value="Genomic_DNA"/>
</dbReference>
<accession>A0A8T0PXD9</accession>
<gene>
    <name evidence="2" type="ORF">PVAP13_8KG249801</name>
</gene>
<keyword evidence="3" id="KW-1185">Reference proteome</keyword>
<reference evidence="2" key="1">
    <citation type="submission" date="2020-05" db="EMBL/GenBank/DDBJ databases">
        <title>WGS assembly of Panicum virgatum.</title>
        <authorList>
            <person name="Lovell J.T."/>
            <person name="Jenkins J."/>
            <person name="Shu S."/>
            <person name="Juenger T.E."/>
            <person name="Schmutz J."/>
        </authorList>
    </citation>
    <scope>NUCLEOTIDE SEQUENCE</scope>
    <source>
        <strain evidence="2">AP13</strain>
    </source>
</reference>
<dbReference type="AlphaFoldDB" id="A0A8T0PXD9"/>
<feature type="region of interest" description="Disordered" evidence="1">
    <location>
        <begin position="1"/>
        <end position="54"/>
    </location>
</feature>
<evidence type="ECO:0000256" key="1">
    <source>
        <dbReference type="SAM" id="MobiDB-lite"/>
    </source>
</evidence>
<evidence type="ECO:0000313" key="3">
    <source>
        <dbReference type="Proteomes" id="UP000823388"/>
    </source>
</evidence>
<name>A0A8T0PXD9_PANVG</name>
<proteinExistence type="predicted"/>
<comment type="caution">
    <text evidence="2">The sequence shown here is derived from an EMBL/GenBank/DDBJ whole genome shotgun (WGS) entry which is preliminary data.</text>
</comment>
<feature type="compositionally biased region" description="Low complexity" evidence="1">
    <location>
        <begin position="1"/>
        <end position="15"/>
    </location>
</feature>
<protein>
    <submittedName>
        <fullName evidence="2">Uncharacterized protein</fullName>
    </submittedName>
</protein>
<evidence type="ECO:0000313" key="2">
    <source>
        <dbReference type="EMBL" id="KAG2562654.1"/>
    </source>
</evidence>
<sequence>MPRRPAPAAATTCRRPLPRPRLASPPPAAQPAQGRWHGLCSPRRPDNRIRAPASSSTCLLAVPVPVPVRPRLPASPSPPPRASATSCRPRPRRALCSSPPGQPGPHPGLLLAIPVPIVPCAPAAQGQLLYLPSRRTGQLQPPRLLPHHPLQWCYCWAGRPLPSGSLVRCPPPQDPNRIWSRTTNSLQPPAQILSFSLGLDL</sequence>
<feature type="region of interest" description="Disordered" evidence="1">
    <location>
        <begin position="70"/>
        <end position="102"/>
    </location>
</feature>
<dbReference type="Proteomes" id="UP000823388">
    <property type="component" value="Chromosome 8K"/>
</dbReference>